<reference evidence="1 2" key="1">
    <citation type="journal article" date="2022" name="bioRxiv">
        <title>The genome of the oomycete Peronosclerospora sorghi, a cosmopolitan pathogen of maize and sorghum, is inflated with dispersed pseudogenes.</title>
        <authorList>
            <person name="Fletcher K."/>
            <person name="Martin F."/>
            <person name="Isakeit T."/>
            <person name="Cavanaugh K."/>
            <person name="Magill C."/>
            <person name="Michelmore R."/>
        </authorList>
    </citation>
    <scope>NUCLEOTIDE SEQUENCE [LARGE SCALE GENOMIC DNA]</scope>
    <source>
        <strain evidence="1">P6</strain>
    </source>
</reference>
<organism evidence="1 2">
    <name type="scientific">Peronosclerospora sorghi</name>
    <dbReference type="NCBI Taxonomy" id="230839"/>
    <lineage>
        <taxon>Eukaryota</taxon>
        <taxon>Sar</taxon>
        <taxon>Stramenopiles</taxon>
        <taxon>Oomycota</taxon>
        <taxon>Peronosporomycetes</taxon>
        <taxon>Peronosporales</taxon>
        <taxon>Peronosporaceae</taxon>
        <taxon>Peronosclerospora</taxon>
    </lineage>
</organism>
<proteinExistence type="predicted"/>
<protein>
    <submittedName>
        <fullName evidence="1">Uncharacterized protein</fullName>
    </submittedName>
</protein>
<dbReference type="EMBL" id="CM047585">
    <property type="protein sequence ID" value="KAI9909917.1"/>
    <property type="molecule type" value="Genomic_DNA"/>
</dbReference>
<accession>A0ACC0VUF8</accession>
<sequence length="120" mass="13958">MRPRRRALQFWAERLWWKPAQRRAAAEQVQPAPKESRRQETDRARREAGEIDEEEELLMLGCAKMVDPTLPAFWEDFAAEYNSNRADGMLERTSRALNAHFARLARHKKPTGNPDCPQAV</sequence>
<comment type="caution">
    <text evidence="1">The sequence shown here is derived from an EMBL/GenBank/DDBJ whole genome shotgun (WGS) entry which is preliminary data.</text>
</comment>
<keyword evidence="2" id="KW-1185">Reference proteome</keyword>
<evidence type="ECO:0000313" key="2">
    <source>
        <dbReference type="Proteomes" id="UP001163321"/>
    </source>
</evidence>
<name>A0ACC0VUF8_9STRA</name>
<gene>
    <name evidence="1" type="ORF">PsorP6_010197</name>
</gene>
<dbReference type="Proteomes" id="UP001163321">
    <property type="component" value="Chromosome 6"/>
</dbReference>
<evidence type="ECO:0000313" key="1">
    <source>
        <dbReference type="EMBL" id="KAI9909917.1"/>
    </source>
</evidence>